<feature type="transmembrane region" description="Helical" evidence="10">
    <location>
        <begin position="89"/>
        <end position="108"/>
    </location>
</feature>
<name>A0A516PY45_9ACTN</name>
<feature type="transmembrane region" description="Helical" evidence="10">
    <location>
        <begin position="120"/>
        <end position="148"/>
    </location>
</feature>
<dbReference type="GO" id="GO:0046872">
    <property type="term" value="F:metal ion binding"/>
    <property type="evidence" value="ECO:0007669"/>
    <property type="project" value="UniProtKB-KW"/>
</dbReference>
<evidence type="ECO:0000256" key="6">
    <source>
        <dbReference type="ARBA" id="ARBA00023303"/>
    </source>
</evidence>
<keyword evidence="10" id="KW-0406">Ion transport</keyword>
<evidence type="ECO:0000256" key="2">
    <source>
        <dbReference type="ARBA" id="ARBA00022475"/>
    </source>
</evidence>
<feature type="transmembrane region" description="Helical" evidence="10">
    <location>
        <begin position="56"/>
        <end position="77"/>
    </location>
</feature>
<feature type="binding site" evidence="10">
    <location>
        <position position="99"/>
    </location>
    <ligand>
        <name>Na(+)</name>
        <dbReference type="ChEBI" id="CHEBI:29101"/>
        <note>structural</note>
    </ligand>
</feature>
<dbReference type="InterPro" id="IPR003691">
    <property type="entry name" value="FluC"/>
</dbReference>
<protein>
    <recommendedName>
        <fullName evidence="10">Fluoride-specific ion channel FluC</fullName>
    </recommendedName>
</protein>
<comment type="catalytic activity">
    <reaction evidence="8">
        <text>fluoride(in) = fluoride(out)</text>
        <dbReference type="Rhea" id="RHEA:76159"/>
        <dbReference type="ChEBI" id="CHEBI:17051"/>
    </reaction>
    <physiologicalReaction direction="left-to-right" evidence="8">
        <dbReference type="Rhea" id="RHEA:76160"/>
    </physiologicalReaction>
</comment>
<dbReference type="RefSeq" id="WP_143986056.1">
    <property type="nucleotide sequence ID" value="NZ_CP041692.1"/>
</dbReference>
<feature type="transmembrane region" description="Helical" evidence="10">
    <location>
        <begin position="26"/>
        <end position="44"/>
    </location>
</feature>
<keyword evidence="10" id="KW-0813">Transport</keyword>
<reference evidence="11 12" key="1">
    <citation type="submission" date="2019-07" db="EMBL/GenBank/DDBJ databases">
        <title>Microlunatus dokdonensis sp. nov. isolated from the rhizospheric soil of the wild plant Elymus tsukushiensis.</title>
        <authorList>
            <person name="Ghim S.-Y."/>
            <person name="Hwang Y.-J."/>
            <person name="Son J.-S."/>
            <person name="Shin J.-H."/>
        </authorList>
    </citation>
    <scope>NUCLEOTIDE SEQUENCE [LARGE SCALE GENOMIC DNA]</scope>
    <source>
        <strain evidence="11 12">KUDC0627</strain>
    </source>
</reference>
<dbReference type="GO" id="GO:0062054">
    <property type="term" value="F:fluoride channel activity"/>
    <property type="evidence" value="ECO:0007669"/>
    <property type="project" value="UniProtKB-UniRule"/>
</dbReference>
<sequence length="162" mass="16879">MTTQPSAAARSARAQAAKPPHQQVRYLIVVGIGGAVGTSARFLTTQLSAPWLSQPAATMIINVIGSLLLGLLLEALACRGPDVGRRRMVRLLLGTGVLGGFTTYSTFATDVQSYLQQGQWLLAAGYGIGSVLLGLLAAGVGVWLATVLHRGGRRPIKRGSAS</sequence>
<evidence type="ECO:0000256" key="1">
    <source>
        <dbReference type="ARBA" id="ARBA00004651"/>
    </source>
</evidence>
<keyword evidence="10" id="KW-0915">Sodium</keyword>
<dbReference type="GO" id="GO:0140114">
    <property type="term" value="P:cellular detoxification of fluoride"/>
    <property type="evidence" value="ECO:0007669"/>
    <property type="project" value="UniProtKB-UniRule"/>
</dbReference>
<dbReference type="AlphaFoldDB" id="A0A516PY45"/>
<keyword evidence="12" id="KW-1185">Reference proteome</keyword>
<dbReference type="GO" id="GO:0005886">
    <property type="term" value="C:plasma membrane"/>
    <property type="evidence" value="ECO:0007669"/>
    <property type="project" value="UniProtKB-SubCell"/>
</dbReference>
<dbReference type="HAMAP" id="MF_00454">
    <property type="entry name" value="FluC"/>
    <property type="match status" value="1"/>
</dbReference>
<dbReference type="Pfam" id="PF02537">
    <property type="entry name" value="CRCB"/>
    <property type="match status" value="1"/>
</dbReference>
<organism evidence="11 12">
    <name type="scientific">Microlunatus elymi</name>
    <dbReference type="NCBI Taxonomy" id="2596828"/>
    <lineage>
        <taxon>Bacteria</taxon>
        <taxon>Bacillati</taxon>
        <taxon>Actinomycetota</taxon>
        <taxon>Actinomycetes</taxon>
        <taxon>Propionibacteriales</taxon>
        <taxon>Propionibacteriaceae</taxon>
        <taxon>Microlunatus</taxon>
    </lineage>
</organism>
<comment type="activity regulation">
    <text evidence="10">Na(+) is not transported, but it plays an essential structural role and its presence is essential for fluoride channel function.</text>
</comment>
<evidence type="ECO:0000256" key="10">
    <source>
        <dbReference type="HAMAP-Rule" id="MF_00454"/>
    </source>
</evidence>
<evidence type="ECO:0000256" key="3">
    <source>
        <dbReference type="ARBA" id="ARBA00022692"/>
    </source>
</evidence>
<keyword evidence="4 10" id="KW-1133">Transmembrane helix</keyword>
<comment type="similarity">
    <text evidence="7 10">Belongs to the fluoride channel Fluc/FEX (TC 1.A.43) family.</text>
</comment>
<comment type="function">
    <text evidence="9 10">Fluoride-specific ion channel. Important for reducing fluoride concentration in the cell, thus reducing its toxicity.</text>
</comment>
<evidence type="ECO:0000313" key="12">
    <source>
        <dbReference type="Proteomes" id="UP000319263"/>
    </source>
</evidence>
<dbReference type="Proteomes" id="UP000319263">
    <property type="component" value="Chromosome"/>
</dbReference>
<evidence type="ECO:0000313" key="11">
    <source>
        <dbReference type="EMBL" id="QDP96090.1"/>
    </source>
</evidence>
<gene>
    <name evidence="10" type="primary">fluC</name>
    <name evidence="10" type="synonym">crcB</name>
    <name evidence="11" type="ORF">FOE78_09435</name>
</gene>
<dbReference type="PANTHER" id="PTHR28259">
    <property type="entry name" value="FLUORIDE EXPORT PROTEIN 1-RELATED"/>
    <property type="match status" value="1"/>
</dbReference>
<comment type="subcellular location">
    <subcellularLocation>
        <location evidence="1 10">Cell membrane</location>
        <topology evidence="1 10">Multi-pass membrane protein</topology>
    </subcellularLocation>
</comment>
<keyword evidence="2 10" id="KW-1003">Cell membrane</keyword>
<evidence type="ECO:0000256" key="5">
    <source>
        <dbReference type="ARBA" id="ARBA00023136"/>
    </source>
</evidence>
<accession>A0A516PY45</accession>
<dbReference type="PANTHER" id="PTHR28259:SF1">
    <property type="entry name" value="FLUORIDE EXPORT PROTEIN 1-RELATED"/>
    <property type="match status" value="1"/>
</dbReference>
<evidence type="ECO:0000256" key="7">
    <source>
        <dbReference type="ARBA" id="ARBA00035120"/>
    </source>
</evidence>
<dbReference type="OrthoDB" id="4408652at2"/>
<evidence type="ECO:0000256" key="8">
    <source>
        <dbReference type="ARBA" id="ARBA00035585"/>
    </source>
</evidence>
<dbReference type="EMBL" id="CP041692">
    <property type="protein sequence ID" value="QDP96090.1"/>
    <property type="molecule type" value="Genomic_DNA"/>
</dbReference>
<evidence type="ECO:0000256" key="9">
    <source>
        <dbReference type="ARBA" id="ARBA00049940"/>
    </source>
</evidence>
<proteinExistence type="inferred from homology"/>
<evidence type="ECO:0000256" key="4">
    <source>
        <dbReference type="ARBA" id="ARBA00022989"/>
    </source>
</evidence>
<keyword evidence="5 10" id="KW-0472">Membrane</keyword>
<keyword evidence="10" id="KW-0479">Metal-binding</keyword>
<dbReference type="KEGG" id="mik:FOE78_09435"/>
<keyword evidence="6 10" id="KW-0407">Ion channel</keyword>
<feature type="binding site" evidence="10">
    <location>
        <position position="102"/>
    </location>
    <ligand>
        <name>Na(+)</name>
        <dbReference type="ChEBI" id="CHEBI:29101"/>
        <note>structural</note>
    </ligand>
</feature>
<keyword evidence="3 10" id="KW-0812">Transmembrane</keyword>